<dbReference type="CDD" id="cd00037">
    <property type="entry name" value="CLECT"/>
    <property type="match status" value="1"/>
</dbReference>
<dbReference type="PROSITE" id="PS00615">
    <property type="entry name" value="C_TYPE_LECTIN_1"/>
    <property type="match status" value="1"/>
</dbReference>
<dbReference type="InParanoid" id="A0A6P7P1D9"/>
<evidence type="ECO:0000313" key="5">
    <source>
        <dbReference type="Proteomes" id="UP000515150"/>
    </source>
</evidence>
<feature type="domain" description="Apple" evidence="4">
    <location>
        <begin position="93"/>
        <end position="165"/>
    </location>
</feature>
<keyword evidence="2" id="KW-0732">Signal</keyword>
<dbReference type="InterPro" id="IPR016186">
    <property type="entry name" value="C-type_lectin-like/link_sf"/>
</dbReference>
<dbReference type="GeneID" id="114867553"/>
<keyword evidence="1" id="KW-1015">Disulfide bond</keyword>
<sequence>MVRIIGIYLFLLLGVAAAGQGLLVSVTQLTSLEQIKESLLNSLQNLQCSKKTGCKSWESVQSKDILTLNTSGTYCCKGSNLYCRLEVQVLKGCLYVYGVEFSKNPECKINVDKQYCANACLKNQSCHFFTFNKRSKDCFLMASIDLKDINIDGNIFSGYFQKNYCTDASLADLITPFNNSDYDTGLYFYNDSRSWFYALRFCGTQNYTLVEITDGTVEDDVTNLLQNETVTQNGVWVGLERPIFGFDTTWRWITGGEVNTSQWSSSSPPSSTNKYCGKIIWVNETQTIKLLDDDCFKELPFICQGKMFK</sequence>
<gene>
    <name evidence="6" type="primary">LOC114867553</name>
</gene>
<feature type="signal peptide" evidence="2">
    <location>
        <begin position="1"/>
        <end position="18"/>
    </location>
</feature>
<dbReference type="KEGG" id="bspl:114867553"/>
<keyword evidence="5" id="KW-1185">Reference proteome</keyword>
<dbReference type="SMART" id="SM00034">
    <property type="entry name" value="CLECT"/>
    <property type="match status" value="1"/>
</dbReference>
<organism evidence="5 6">
    <name type="scientific">Betta splendens</name>
    <name type="common">Siamese fighting fish</name>
    <dbReference type="NCBI Taxonomy" id="158456"/>
    <lineage>
        <taxon>Eukaryota</taxon>
        <taxon>Metazoa</taxon>
        <taxon>Chordata</taxon>
        <taxon>Craniata</taxon>
        <taxon>Vertebrata</taxon>
        <taxon>Euteleostomi</taxon>
        <taxon>Actinopterygii</taxon>
        <taxon>Neopterygii</taxon>
        <taxon>Teleostei</taxon>
        <taxon>Neoteleostei</taxon>
        <taxon>Acanthomorphata</taxon>
        <taxon>Anabantaria</taxon>
        <taxon>Anabantiformes</taxon>
        <taxon>Anabantoidei</taxon>
        <taxon>Osphronemidae</taxon>
        <taxon>Betta</taxon>
    </lineage>
</organism>
<dbReference type="PROSITE" id="PS50041">
    <property type="entry name" value="C_TYPE_LECTIN_2"/>
    <property type="match status" value="1"/>
</dbReference>
<evidence type="ECO:0000259" key="4">
    <source>
        <dbReference type="PROSITE" id="PS50948"/>
    </source>
</evidence>
<dbReference type="OrthoDB" id="547680at2759"/>
<dbReference type="PROSITE" id="PS50948">
    <property type="entry name" value="PAN"/>
    <property type="match status" value="1"/>
</dbReference>
<evidence type="ECO:0000256" key="2">
    <source>
        <dbReference type="SAM" id="SignalP"/>
    </source>
</evidence>
<dbReference type="Gene3D" id="3.10.100.10">
    <property type="entry name" value="Mannose-Binding Protein A, subunit A"/>
    <property type="match status" value="1"/>
</dbReference>
<dbReference type="Proteomes" id="UP000515150">
    <property type="component" value="Chromosome 13"/>
</dbReference>
<dbReference type="PANTHER" id="PTHR45784:SF3">
    <property type="entry name" value="C-TYPE LECTIN DOMAIN FAMILY 4 MEMBER K-LIKE-RELATED"/>
    <property type="match status" value="1"/>
</dbReference>
<evidence type="ECO:0000259" key="3">
    <source>
        <dbReference type="PROSITE" id="PS50041"/>
    </source>
</evidence>
<dbReference type="PANTHER" id="PTHR45784">
    <property type="entry name" value="C-TYPE LECTIN DOMAIN FAMILY 20 MEMBER A-RELATED"/>
    <property type="match status" value="1"/>
</dbReference>
<dbReference type="Pfam" id="PF00059">
    <property type="entry name" value="Lectin_C"/>
    <property type="match status" value="1"/>
</dbReference>
<dbReference type="Gene3D" id="3.50.4.10">
    <property type="entry name" value="Hepatocyte Growth Factor"/>
    <property type="match status" value="1"/>
</dbReference>
<dbReference type="Pfam" id="PF00024">
    <property type="entry name" value="PAN_1"/>
    <property type="match status" value="1"/>
</dbReference>
<dbReference type="InterPro" id="IPR016187">
    <property type="entry name" value="CTDL_fold"/>
</dbReference>
<dbReference type="InterPro" id="IPR018378">
    <property type="entry name" value="C-type_lectin_CS"/>
</dbReference>
<dbReference type="PRINTS" id="PR01504">
    <property type="entry name" value="PNCREATITSAP"/>
</dbReference>
<name>A0A6P7P1D9_BETSP</name>
<dbReference type="InterPro" id="IPR003609">
    <property type="entry name" value="Pan_app"/>
</dbReference>
<accession>A0A6P7P1D9</accession>
<evidence type="ECO:0000256" key="1">
    <source>
        <dbReference type="ARBA" id="ARBA00023157"/>
    </source>
</evidence>
<dbReference type="RefSeq" id="XP_029026162.1">
    <property type="nucleotide sequence ID" value="XM_029170329.3"/>
</dbReference>
<dbReference type="AlphaFoldDB" id="A0A6P7P1D9"/>
<proteinExistence type="predicted"/>
<reference evidence="6" key="1">
    <citation type="submission" date="2025-08" db="UniProtKB">
        <authorList>
            <consortium name="RefSeq"/>
        </authorList>
    </citation>
    <scope>IDENTIFICATION</scope>
</reference>
<dbReference type="InterPro" id="IPR001304">
    <property type="entry name" value="C-type_lectin-like"/>
</dbReference>
<dbReference type="SUPFAM" id="SSF56436">
    <property type="entry name" value="C-type lectin-like"/>
    <property type="match status" value="1"/>
</dbReference>
<protein>
    <submittedName>
        <fullName evidence="6">Uncharacterized protein LOC114867553 isoform X1</fullName>
    </submittedName>
</protein>
<feature type="chain" id="PRO_5028385600" evidence="2">
    <location>
        <begin position="19"/>
        <end position="309"/>
    </location>
</feature>
<feature type="domain" description="C-type lectin" evidence="3">
    <location>
        <begin position="182"/>
        <end position="304"/>
    </location>
</feature>
<evidence type="ECO:0000313" key="6">
    <source>
        <dbReference type="RefSeq" id="XP_029026162.1"/>
    </source>
</evidence>